<protein>
    <recommendedName>
        <fullName evidence="6">F-box domain-containing protein</fullName>
    </recommendedName>
</protein>
<feature type="domain" description="F-box" evidence="6">
    <location>
        <begin position="69"/>
        <end position="110"/>
    </location>
</feature>
<name>A0AA86VT82_9FABA</name>
<dbReference type="InterPro" id="IPR057207">
    <property type="entry name" value="FBXL15_LRR"/>
</dbReference>
<dbReference type="SUPFAM" id="SSF81383">
    <property type="entry name" value="F-box domain"/>
    <property type="match status" value="1"/>
</dbReference>
<feature type="non-terminal residue" evidence="7">
    <location>
        <position position="1"/>
    </location>
</feature>
<comment type="subcellular location">
    <subcellularLocation>
        <location evidence="1">Nucleus</location>
    </subcellularLocation>
</comment>
<dbReference type="FunFam" id="3.80.10.10:FF:000473">
    <property type="entry name" value="EIN3-binding F-box protein 1"/>
    <property type="match status" value="1"/>
</dbReference>
<dbReference type="GO" id="GO:0005634">
    <property type="term" value="C:nucleus"/>
    <property type="evidence" value="ECO:0007669"/>
    <property type="project" value="UniProtKB-SubCell"/>
</dbReference>
<evidence type="ECO:0000256" key="1">
    <source>
        <dbReference type="ARBA" id="ARBA00004123"/>
    </source>
</evidence>
<evidence type="ECO:0000259" key="6">
    <source>
        <dbReference type="SMART" id="SM00256"/>
    </source>
</evidence>
<dbReference type="PANTHER" id="PTHR13318:SF95">
    <property type="entry name" value="F-BOX PROTEIN YLR352W"/>
    <property type="match status" value="1"/>
</dbReference>
<dbReference type="GO" id="GO:0010105">
    <property type="term" value="P:negative regulation of ethylene-activated signaling pathway"/>
    <property type="evidence" value="ECO:0007669"/>
    <property type="project" value="UniProtKB-ARBA"/>
</dbReference>
<dbReference type="GO" id="GO:0009873">
    <property type="term" value="P:ethylene-activated signaling pathway"/>
    <property type="evidence" value="ECO:0007669"/>
    <property type="project" value="UniProtKB-KW"/>
</dbReference>
<evidence type="ECO:0000256" key="2">
    <source>
        <dbReference type="ARBA" id="ARBA00004906"/>
    </source>
</evidence>
<keyword evidence="5" id="KW-0539">Nucleus</keyword>
<dbReference type="GO" id="GO:0031146">
    <property type="term" value="P:SCF-dependent proteasomal ubiquitin-dependent protein catabolic process"/>
    <property type="evidence" value="ECO:0007669"/>
    <property type="project" value="TreeGrafter"/>
</dbReference>
<keyword evidence="4" id="KW-0833">Ubl conjugation pathway</keyword>
<dbReference type="AlphaFoldDB" id="A0AA86VT82"/>
<comment type="pathway">
    <text evidence="2">Protein modification; protein ubiquitination.</text>
</comment>
<evidence type="ECO:0000313" key="8">
    <source>
        <dbReference type="Proteomes" id="UP001189624"/>
    </source>
</evidence>
<dbReference type="InterPro" id="IPR032675">
    <property type="entry name" value="LRR_dom_sf"/>
</dbReference>
<organism evidence="7 8">
    <name type="scientific">Sphenostylis stenocarpa</name>
    <dbReference type="NCBI Taxonomy" id="92480"/>
    <lineage>
        <taxon>Eukaryota</taxon>
        <taxon>Viridiplantae</taxon>
        <taxon>Streptophyta</taxon>
        <taxon>Embryophyta</taxon>
        <taxon>Tracheophyta</taxon>
        <taxon>Spermatophyta</taxon>
        <taxon>Magnoliopsida</taxon>
        <taxon>eudicotyledons</taxon>
        <taxon>Gunneridae</taxon>
        <taxon>Pentapetalae</taxon>
        <taxon>rosids</taxon>
        <taxon>fabids</taxon>
        <taxon>Fabales</taxon>
        <taxon>Fabaceae</taxon>
        <taxon>Papilionoideae</taxon>
        <taxon>50 kb inversion clade</taxon>
        <taxon>NPAAA clade</taxon>
        <taxon>indigoferoid/millettioid clade</taxon>
        <taxon>Phaseoleae</taxon>
        <taxon>Sphenostylis</taxon>
    </lineage>
</organism>
<dbReference type="Gramene" id="rna-AYBTSS11_LOCUS25782">
    <property type="protein sequence ID" value="CAJ1973718.1"/>
    <property type="gene ID" value="gene-AYBTSS11_LOCUS25782"/>
</dbReference>
<keyword evidence="3" id="KW-0936">Ethylene signaling pathway</keyword>
<dbReference type="InterPro" id="IPR001810">
    <property type="entry name" value="F-box_dom"/>
</dbReference>
<dbReference type="Gene3D" id="3.80.10.10">
    <property type="entry name" value="Ribonuclease Inhibitor"/>
    <property type="match status" value="3"/>
</dbReference>
<dbReference type="InterPro" id="IPR036047">
    <property type="entry name" value="F-box-like_dom_sf"/>
</dbReference>
<dbReference type="Pfam" id="PF00646">
    <property type="entry name" value="F-box"/>
    <property type="match status" value="1"/>
</dbReference>
<dbReference type="FunFam" id="1.20.1280.50:FF:000077">
    <property type="entry name" value="EIN3-binding F-box protein 1"/>
    <property type="match status" value="1"/>
</dbReference>
<dbReference type="GO" id="GO:0019005">
    <property type="term" value="C:SCF ubiquitin ligase complex"/>
    <property type="evidence" value="ECO:0007669"/>
    <property type="project" value="TreeGrafter"/>
</dbReference>
<accession>A0AA86VT82</accession>
<dbReference type="PANTHER" id="PTHR13318">
    <property type="entry name" value="PARTNER OF PAIRED, ISOFORM B-RELATED"/>
    <property type="match status" value="1"/>
</dbReference>
<evidence type="ECO:0000313" key="7">
    <source>
        <dbReference type="EMBL" id="CAJ1973718.1"/>
    </source>
</evidence>
<dbReference type="Pfam" id="PF25372">
    <property type="entry name" value="DUF7885"/>
    <property type="match status" value="2"/>
</dbReference>
<dbReference type="SMART" id="SM00367">
    <property type="entry name" value="LRR_CC"/>
    <property type="match status" value="12"/>
</dbReference>
<evidence type="ECO:0000256" key="4">
    <source>
        <dbReference type="ARBA" id="ARBA00022786"/>
    </source>
</evidence>
<reference evidence="7" key="1">
    <citation type="submission" date="2023-10" db="EMBL/GenBank/DDBJ databases">
        <authorList>
            <person name="Domelevo Entfellner J.-B."/>
        </authorList>
    </citation>
    <scope>NUCLEOTIDE SEQUENCE</scope>
</reference>
<dbReference type="InterPro" id="IPR006553">
    <property type="entry name" value="Leu-rich_rpt_Cys-con_subtyp"/>
</dbReference>
<gene>
    <name evidence="7" type="ORF">AYBTSS11_LOCUS25782</name>
</gene>
<evidence type="ECO:0000256" key="5">
    <source>
        <dbReference type="ARBA" id="ARBA00023242"/>
    </source>
</evidence>
<sequence>SKILFCRNDEFCRGGSVYPNPKEPCLFLSLGRSVDVHYPLQKRSRISVPVDSNGQWFDKQKQNTSIESLPDECLFEVLRRLPAGQDRSVCASVSKRWLMLLSSICKNEICSNGNPTNDNDQGLSNEGHLYRSLEGKKATDVRLAAIAVGTAPRGGLGKLTIRGCNSGGGVTNVGLKAIANGCPSLKVFSAYDVTTINDDGLIALANGCYRLEKLDLCKCPNISDKSLIAVARNCPSLTELSFESCPNIGNKGLQAFGMFCPNLRSVSIKGCFGVGDNGIASLMSSTSYVLKMLKLESLDVSDVSVAMIGHYGLQVTDLVLSCLPNVSEKGFWVMGNGRGLQKLNSITIECCPGLTDIGIGSIGKGCPNVKSFQLRKCSFLSDKGLVSFTRAAVSIQSLQLQECHRITQIGLFGVFFHCSAKLKVLVLISCYGIKDLTMNLPPITPCESFWSLTIRDCPGFGNANLALLGKLCPQLKHVELCGLQRVTEAGYLPLLECSEAGLVKVILKGCVNVTDRVVLPVVNTHGWTLEMLCLEGCRRVTDASMIGIAAHCPMLSDLDLSKCAITDAGIAALARGNQIGLAVLSVAGCILLSDQSIPALKKMGQFLAGLNIKHCSGISSRVVSELHEHLLTFKGRLEVPALCWFCLGYFCGSEFYEAFLFRGFGHASRFYRSYSQKALLAMMYDMKRLDMWSQHYGTMALPSKSTRDNFPSKPSLFRLAWDDEVLIKWAWENEQPSVTTRLSE</sequence>
<dbReference type="SUPFAM" id="SSF52047">
    <property type="entry name" value="RNI-like"/>
    <property type="match status" value="1"/>
</dbReference>
<dbReference type="FunFam" id="3.80.10.10:FF:000595">
    <property type="entry name" value="EIN3-binding F-box protein 1"/>
    <property type="match status" value="1"/>
</dbReference>
<dbReference type="EMBL" id="OY731406">
    <property type="protein sequence ID" value="CAJ1973718.1"/>
    <property type="molecule type" value="Genomic_DNA"/>
</dbReference>
<dbReference type="FunFam" id="3.80.10.10:FF:000451">
    <property type="entry name" value="EIN3-binding F-box protein 1"/>
    <property type="match status" value="1"/>
</dbReference>
<keyword evidence="8" id="KW-1185">Reference proteome</keyword>
<dbReference type="SMART" id="SM00256">
    <property type="entry name" value="FBOX"/>
    <property type="match status" value="1"/>
</dbReference>
<proteinExistence type="predicted"/>
<dbReference type="Proteomes" id="UP001189624">
    <property type="component" value="Chromosome 9"/>
</dbReference>
<evidence type="ECO:0000256" key="3">
    <source>
        <dbReference type="ARBA" id="ARBA00022745"/>
    </source>
</evidence>